<feature type="chain" id="PRO_5016281079" evidence="6">
    <location>
        <begin position="27"/>
        <end position="368"/>
    </location>
</feature>
<dbReference type="RefSeq" id="XP_025355346.1">
    <property type="nucleotide sequence ID" value="XM_025502249.1"/>
</dbReference>
<dbReference type="EMBL" id="KZ819603">
    <property type="protein sequence ID" value="PWN35044.1"/>
    <property type="molecule type" value="Genomic_DNA"/>
</dbReference>
<accession>A0A316VCL6</accession>
<dbReference type="InParanoid" id="A0A316VCL6"/>
<protein>
    <submittedName>
        <fullName evidence="7">Arabinanase/levansucrase/invertase</fullName>
    </submittedName>
</protein>
<keyword evidence="3 5" id="KW-0378">Hydrolase</keyword>
<dbReference type="GeneID" id="37024030"/>
<keyword evidence="4 5" id="KW-0326">Glycosidase</keyword>
<gene>
    <name evidence="7" type="ORF">FA14DRAFT_37049</name>
</gene>
<evidence type="ECO:0000256" key="3">
    <source>
        <dbReference type="ARBA" id="ARBA00022801"/>
    </source>
</evidence>
<keyword evidence="8" id="KW-1185">Reference proteome</keyword>
<comment type="similarity">
    <text evidence="1 5">Belongs to the glycosyl hydrolase 43 family.</text>
</comment>
<dbReference type="Pfam" id="PF04616">
    <property type="entry name" value="Glyco_hydro_43"/>
    <property type="match status" value="1"/>
</dbReference>
<proteinExistence type="inferred from homology"/>
<dbReference type="GO" id="GO:0004553">
    <property type="term" value="F:hydrolase activity, hydrolyzing O-glycosyl compounds"/>
    <property type="evidence" value="ECO:0007669"/>
    <property type="project" value="InterPro"/>
</dbReference>
<feature type="signal peptide" evidence="6">
    <location>
        <begin position="1"/>
        <end position="26"/>
    </location>
</feature>
<evidence type="ECO:0000256" key="4">
    <source>
        <dbReference type="ARBA" id="ARBA00023295"/>
    </source>
</evidence>
<reference evidence="7 8" key="1">
    <citation type="journal article" date="2018" name="Mol. Biol. Evol.">
        <title>Broad Genomic Sampling Reveals a Smut Pathogenic Ancestry of the Fungal Clade Ustilaginomycotina.</title>
        <authorList>
            <person name="Kijpornyongpan T."/>
            <person name="Mondo S.J."/>
            <person name="Barry K."/>
            <person name="Sandor L."/>
            <person name="Lee J."/>
            <person name="Lipzen A."/>
            <person name="Pangilinan J."/>
            <person name="LaButti K."/>
            <person name="Hainaut M."/>
            <person name="Henrissat B."/>
            <person name="Grigoriev I.V."/>
            <person name="Spatafora J.W."/>
            <person name="Aime M.C."/>
        </authorList>
    </citation>
    <scope>NUCLEOTIDE SEQUENCE [LARGE SCALE GENOMIC DNA]</scope>
    <source>
        <strain evidence="7 8">MCA 3882</strain>
    </source>
</reference>
<dbReference type="Gene3D" id="2.115.10.20">
    <property type="entry name" value="Glycosyl hydrolase domain, family 43"/>
    <property type="match status" value="1"/>
</dbReference>
<dbReference type="PANTHER" id="PTHR43817:SF1">
    <property type="entry name" value="HYDROLASE, FAMILY 43, PUTATIVE (AFU_ORTHOLOGUE AFUA_3G01660)-RELATED"/>
    <property type="match status" value="1"/>
</dbReference>
<dbReference type="InterPro" id="IPR006710">
    <property type="entry name" value="Glyco_hydro_43"/>
</dbReference>
<evidence type="ECO:0000256" key="1">
    <source>
        <dbReference type="ARBA" id="ARBA00009865"/>
    </source>
</evidence>
<evidence type="ECO:0000256" key="5">
    <source>
        <dbReference type="RuleBase" id="RU361187"/>
    </source>
</evidence>
<sequence length="368" mass="41411">MHCYRPTQSFCQAILLCIAFIRLANCYGRIINPIGHHADPQPISRIQDDGKRWYYFPSANGSEAEVNMFASTNLNDVYSTNAPWNRHSIFNFTKNDQQNPEAPAMFKWNETNYVMYVSSNGPTGNRIYALHNDGRDLTSGWTFAGVVSYSDGTTLIGYDAFALSHPNGNKYLFYTNTTTIFVNKLLPDYGFATLQPKQGGNGTIVASRVELPFTEAPAVLISGDKLNFLYSQNSFFSPNYTTYNIPVSTDADPLDPDTWSKPKPVQVLASSEKNGVYGTGSVGAFTGPDGKPWLAYTCFYQQKAFDRYTSDPRYVQVQPLHLMNDEIQPLIPVKPGHKMQKAQNDAYIPRYTNLDLRFFKKPPVREGK</sequence>
<evidence type="ECO:0000256" key="2">
    <source>
        <dbReference type="ARBA" id="ARBA00022729"/>
    </source>
</evidence>
<dbReference type="SUPFAM" id="SSF75005">
    <property type="entry name" value="Arabinanase/levansucrase/invertase"/>
    <property type="match status" value="1"/>
</dbReference>
<evidence type="ECO:0000256" key="6">
    <source>
        <dbReference type="SAM" id="SignalP"/>
    </source>
</evidence>
<dbReference type="PANTHER" id="PTHR43817">
    <property type="entry name" value="GLYCOSYL HYDROLASE"/>
    <property type="match status" value="1"/>
</dbReference>
<dbReference type="InterPro" id="IPR023296">
    <property type="entry name" value="Glyco_hydro_beta-prop_sf"/>
</dbReference>
<dbReference type="Proteomes" id="UP000245771">
    <property type="component" value="Unassembled WGS sequence"/>
</dbReference>
<evidence type="ECO:0000313" key="7">
    <source>
        <dbReference type="EMBL" id="PWN35044.1"/>
    </source>
</evidence>
<dbReference type="AlphaFoldDB" id="A0A316VCL6"/>
<keyword evidence="2 6" id="KW-0732">Signal</keyword>
<organism evidence="7 8">
    <name type="scientific">Meira miltonrushii</name>
    <dbReference type="NCBI Taxonomy" id="1280837"/>
    <lineage>
        <taxon>Eukaryota</taxon>
        <taxon>Fungi</taxon>
        <taxon>Dikarya</taxon>
        <taxon>Basidiomycota</taxon>
        <taxon>Ustilaginomycotina</taxon>
        <taxon>Exobasidiomycetes</taxon>
        <taxon>Exobasidiales</taxon>
        <taxon>Brachybasidiaceae</taxon>
        <taxon>Meira</taxon>
    </lineage>
</organism>
<dbReference type="OrthoDB" id="272289at2759"/>
<evidence type="ECO:0000313" key="8">
    <source>
        <dbReference type="Proteomes" id="UP000245771"/>
    </source>
</evidence>
<dbReference type="GO" id="GO:0005975">
    <property type="term" value="P:carbohydrate metabolic process"/>
    <property type="evidence" value="ECO:0007669"/>
    <property type="project" value="InterPro"/>
</dbReference>
<name>A0A316VCL6_9BASI</name>